<dbReference type="PANTHER" id="PTHR42923">
    <property type="entry name" value="PROTOPORPHYRINOGEN OXIDASE"/>
    <property type="match status" value="1"/>
</dbReference>
<reference evidence="2" key="1">
    <citation type="journal article" date="2014" name="Int. J. Syst. Evol. Microbiol.">
        <title>Complete genome sequence of Corynebacterium casei LMG S-19264T (=DSM 44701T), isolated from a smear-ripened cheese.</title>
        <authorList>
            <consortium name="US DOE Joint Genome Institute (JGI-PGF)"/>
            <person name="Walter F."/>
            <person name="Albersmeier A."/>
            <person name="Kalinowski J."/>
            <person name="Ruckert C."/>
        </authorList>
    </citation>
    <scope>NUCLEOTIDE SEQUENCE</scope>
    <source>
        <strain evidence="2">CGMCC 4.7299</strain>
    </source>
</reference>
<sequence>MGGGIAGVSLAWLLDGVHDVTLLESDAELGGHARSIDVTLPGGRRVVVDAGAQYFGPKSHPTYWRLVRSVLGVPTVAAPMNLTVSAYQTQAALLVSPDVRRTAPLLRPRFWPALASLAAFTAGGKALERDGDWSLTAEEFVGRLPIPRSVRDGVLFPLCGAMFGFSVPQVKQMSARSVVAFVIRGLGDGLLAPYDYHNATNGLRAVVEALSAGLTTVTSHVGAGATGLRRSGGVYRVTDARGRVHEADHVVLAAPPYAAGPLAGQLAGAGVAAQACARFPYLPARLAVHHDPAYMPARRRAWSGFNVLTDGDFCEPSMWYGGFRDFGIFKSWISHRREPPRDTVATFDYRHAHETPEYHRAQTALAGVQGTGNLWFAGSHLTDVCSQESALLSAVRVAERLAPDAEHLRRLSPPVA</sequence>
<dbReference type="Pfam" id="PF01593">
    <property type="entry name" value="Amino_oxidase"/>
    <property type="match status" value="1"/>
</dbReference>
<gene>
    <name evidence="2" type="ORF">GCM10012284_08530</name>
</gene>
<dbReference type="Gene3D" id="1.10.3110.10">
    <property type="entry name" value="protoporphyrinogen ix oxidase, domain 3"/>
    <property type="match status" value="1"/>
</dbReference>
<protein>
    <submittedName>
        <fullName evidence="2">NAD/FAD-binding protein</fullName>
    </submittedName>
</protein>
<evidence type="ECO:0000313" key="2">
    <source>
        <dbReference type="EMBL" id="GGK76865.1"/>
    </source>
</evidence>
<dbReference type="InterPro" id="IPR002937">
    <property type="entry name" value="Amino_oxidase"/>
</dbReference>
<evidence type="ECO:0000313" key="3">
    <source>
        <dbReference type="Proteomes" id="UP000656042"/>
    </source>
</evidence>
<evidence type="ECO:0000259" key="1">
    <source>
        <dbReference type="Pfam" id="PF01593"/>
    </source>
</evidence>
<proteinExistence type="predicted"/>
<dbReference type="AlphaFoldDB" id="A0A8J3BWF9"/>
<dbReference type="Gene3D" id="3.90.660.20">
    <property type="entry name" value="Protoporphyrinogen oxidase, mitochondrial, domain 2"/>
    <property type="match status" value="1"/>
</dbReference>
<dbReference type="SUPFAM" id="SSF51905">
    <property type="entry name" value="FAD/NAD(P)-binding domain"/>
    <property type="match status" value="1"/>
</dbReference>
<dbReference type="PANTHER" id="PTHR42923:SF17">
    <property type="entry name" value="AMINE OXIDASE DOMAIN-CONTAINING PROTEIN"/>
    <property type="match status" value="1"/>
</dbReference>
<feature type="domain" description="Amine oxidase" evidence="1">
    <location>
        <begin position="5"/>
        <end position="262"/>
    </location>
</feature>
<accession>A0A8J3BWF9</accession>
<comment type="caution">
    <text evidence="2">The sequence shown here is derived from an EMBL/GenBank/DDBJ whole genome shotgun (WGS) entry which is preliminary data.</text>
</comment>
<organism evidence="2 3">
    <name type="scientific">Mangrovihabitans endophyticus</name>
    <dbReference type="NCBI Taxonomy" id="1751298"/>
    <lineage>
        <taxon>Bacteria</taxon>
        <taxon>Bacillati</taxon>
        <taxon>Actinomycetota</taxon>
        <taxon>Actinomycetes</taxon>
        <taxon>Micromonosporales</taxon>
        <taxon>Micromonosporaceae</taxon>
        <taxon>Mangrovihabitans</taxon>
    </lineage>
</organism>
<dbReference type="InterPro" id="IPR036188">
    <property type="entry name" value="FAD/NAD-bd_sf"/>
</dbReference>
<keyword evidence="3" id="KW-1185">Reference proteome</keyword>
<dbReference type="EMBL" id="BMMX01000001">
    <property type="protein sequence ID" value="GGK76865.1"/>
    <property type="molecule type" value="Genomic_DNA"/>
</dbReference>
<dbReference type="Proteomes" id="UP000656042">
    <property type="component" value="Unassembled WGS sequence"/>
</dbReference>
<dbReference type="GO" id="GO:0016491">
    <property type="term" value="F:oxidoreductase activity"/>
    <property type="evidence" value="ECO:0007669"/>
    <property type="project" value="InterPro"/>
</dbReference>
<dbReference type="Gene3D" id="3.50.50.60">
    <property type="entry name" value="FAD/NAD(P)-binding domain"/>
    <property type="match status" value="1"/>
</dbReference>
<reference evidence="2" key="2">
    <citation type="submission" date="2020-09" db="EMBL/GenBank/DDBJ databases">
        <authorList>
            <person name="Sun Q."/>
            <person name="Zhou Y."/>
        </authorList>
    </citation>
    <scope>NUCLEOTIDE SEQUENCE</scope>
    <source>
        <strain evidence="2">CGMCC 4.7299</strain>
    </source>
</reference>
<name>A0A8J3BWF9_9ACTN</name>
<dbReference type="InterPro" id="IPR050464">
    <property type="entry name" value="Zeta_carotene_desat/Oxidored"/>
</dbReference>